<dbReference type="RefSeq" id="WP_253754447.1">
    <property type="nucleotide sequence ID" value="NZ_JAMZDZ010000001.1"/>
</dbReference>
<accession>A0ABV8LJM3</accession>
<comment type="caution">
    <text evidence="1">The sequence shown here is derived from an EMBL/GenBank/DDBJ whole genome shotgun (WGS) entry which is preliminary data.</text>
</comment>
<name>A0ABV8LJM3_9ACTN</name>
<reference evidence="2" key="1">
    <citation type="journal article" date="2019" name="Int. J. Syst. Evol. Microbiol.">
        <title>The Global Catalogue of Microorganisms (GCM) 10K type strain sequencing project: providing services to taxonomists for standard genome sequencing and annotation.</title>
        <authorList>
            <consortium name="The Broad Institute Genomics Platform"/>
            <consortium name="The Broad Institute Genome Sequencing Center for Infectious Disease"/>
            <person name="Wu L."/>
            <person name="Ma J."/>
        </authorList>
    </citation>
    <scope>NUCLEOTIDE SEQUENCE [LARGE SCALE GENOMIC DNA]</scope>
    <source>
        <strain evidence="2">CGMCC 4.7289</strain>
    </source>
</reference>
<proteinExistence type="predicted"/>
<dbReference type="EMBL" id="JBHSAY010000006">
    <property type="protein sequence ID" value="MFC4131171.1"/>
    <property type="molecule type" value="Genomic_DNA"/>
</dbReference>
<dbReference type="InterPro" id="IPR025358">
    <property type="entry name" value="DUF4262"/>
</dbReference>
<gene>
    <name evidence="1" type="ORF">ACFOZ4_11205</name>
</gene>
<organism evidence="1 2">
    <name type="scientific">Hamadaea flava</name>
    <dbReference type="NCBI Taxonomy" id="1742688"/>
    <lineage>
        <taxon>Bacteria</taxon>
        <taxon>Bacillati</taxon>
        <taxon>Actinomycetota</taxon>
        <taxon>Actinomycetes</taxon>
        <taxon>Micromonosporales</taxon>
        <taxon>Micromonosporaceae</taxon>
        <taxon>Hamadaea</taxon>
    </lineage>
</organism>
<keyword evidence="2" id="KW-1185">Reference proteome</keyword>
<dbReference type="Proteomes" id="UP001595816">
    <property type="component" value="Unassembled WGS sequence"/>
</dbReference>
<evidence type="ECO:0000313" key="2">
    <source>
        <dbReference type="Proteomes" id="UP001595816"/>
    </source>
</evidence>
<dbReference type="Pfam" id="PF14081">
    <property type="entry name" value="DUF4262"/>
    <property type="match status" value="1"/>
</dbReference>
<sequence length="161" mass="17561">MNHHRPAPGPLTPEQQQWLQHTIETVGWAVITTALQAVSVDVPFAYTVGLTERDLPELLIVGVRHDTAISLLNDLARRANSSGPLLHGQRLDDLITGLDVLILEGPADGLLRPSAALYLYGPGAVRLQQCVWPDPDGRFPWEPGYTMHPAAQPTISQPEPS</sequence>
<protein>
    <submittedName>
        <fullName evidence="1">DUF4262 domain-containing protein</fullName>
    </submittedName>
</protein>
<evidence type="ECO:0000313" key="1">
    <source>
        <dbReference type="EMBL" id="MFC4131171.1"/>
    </source>
</evidence>